<dbReference type="EMBL" id="FZQA01000007">
    <property type="protein sequence ID" value="SNT75137.1"/>
    <property type="molecule type" value="Genomic_DNA"/>
</dbReference>
<accession>A0A239PZN9</accession>
<dbReference type="OrthoDB" id="9836343at2"/>
<gene>
    <name evidence="3" type="ORF">SAMN06297382_2573</name>
</gene>
<keyword evidence="2" id="KW-0732">Signal</keyword>
<evidence type="ECO:0000313" key="4">
    <source>
        <dbReference type="Proteomes" id="UP000198346"/>
    </source>
</evidence>
<feature type="region of interest" description="Disordered" evidence="1">
    <location>
        <begin position="28"/>
        <end position="54"/>
    </location>
</feature>
<evidence type="ECO:0008006" key="5">
    <source>
        <dbReference type="Google" id="ProtNLM"/>
    </source>
</evidence>
<dbReference type="RefSeq" id="WP_089413012.1">
    <property type="nucleotide sequence ID" value="NZ_FZQA01000007.1"/>
</dbReference>
<dbReference type="Proteomes" id="UP000198346">
    <property type="component" value="Unassembled WGS sequence"/>
</dbReference>
<proteinExistence type="predicted"/>
<keyword evidence="4" id="KW-1185">Reference proteome</keyword>
<reference evidence="3 4" key="1">
    <citation type="submission" date="2017-07" db="EMBL/GenBank/DDBJ databases">
        <authorList>
            <person name="Sun Z.S."/>
            <person name="Albrecht U."/>
            <person name="Echele G."/>
            <person name="Lee C.C."/>
        </authorList>
    </citation>
    <scope>NUCLEOTIDE SEQUENCE [LARGE SCALE GENOMIC DNA]</scope>
    <source>
        <strain evidence="3 4">CGMCC 1.12710</strain>
    </source>
</reference>
<evidence type="ECO:0000313" key="3">
    <source>
        <dbReference type="EMBL" id="SNT75137.1"/>
    </source>
</evidence>
<evidence type="ECO:0000256" key="2">
    <source>
        <dbReference type="SAM" id="SignalP"/>
    </source>
</evidence>
<sequence length="269" mass="29321">MSKAVYGIGAVLMVSVGLAMAVGAHPVDDGSEVPQASGENGYGPDPDRDDNPATNTRLMARIGAAAEATLQPPYRTITFEAPLSRHGEAVGKQYAKEFGVTFGPGLTRQLCVGQRYFQYDSACTYRRAPSGRFAALYRDDWGRPLKIRFAAPVCALVLAIYPTGGEEGEKFEAIIQPYGPDEEKLDKAVAPFTWTSETFRWRLMVGVYLLDRRATRIEASVVSKDNTEKNVRFLIDDVAFVKEGCDEFLAEIRNAAGAPSIVLNGLVSD</sequence>
<protein>
    <recommendedName>
        <fullName evidence="5">Methanolan biosynthesis EpsI domain-containing protein</fullName>
    </recommendedName>
</protein>
<evidence type="ECO:0000256" key="1">
    <source>
        <dbReference type="SAM" id="MobiDB-lite"/>
    </source>
</evidence>
<name>A0A239PZN9_9PROT</name>
<feature type="signal peptide" evidence="2">
    <location>
        <begin position="1"/>
        <end position="21"/>
    </location>
</feature>
<organism evidence="3 4">
    <name type="scientific">Amphiplicatus metriothermophilus</name>
    <dbReference type="NCBI Taxonomy" id="1519374"/>
    <lineage>
        <taxon>Bacteria</taxon>
        <taxon>Pseudomonadati</taxon>
        <taxon>Pseudomonadota</taxon>
        <taxon>Alphaproteobacteria</taxon>
        <taxon>Parvularculales</taxon>
        <taxon>Parvularculaceae</taxon>
        <taxon>Amphiplicatus</taxon>
    </lineage>
</organism>
<dbReference type="AlphaFoldDB" id="A0A239PZN9"/>
<feature type="chain" id="PRO_5012557299" description="Methanolan biosynthesis EpsI domain-containing protein" evidence="2">
    <location>
        <begin position="22"/>
        <end position="269"/>
    </location>
</feature>